<feature type="compositionally biased region" description="Polar residues" evidence="1">
    <location>
        <begin position="235"/>
        <end position="245"/>
    </location>
</feature>
<organism evidence="3 4">
    <name type="scientific">Brassica cretica</name>
    <name type="common">Mustard</name>
    <dbReference type="NCBI Taxonomy" id="69181"/>
    <lineage>
        <taxon>Eukaryota</taxon>
        <taxon>Viridiplantae</taxon>
        <taxon>Streptophyta</taxon>
        <taxon>Embryophyta</taxon>
        <taxon>Tracheophyta</taxon>
        <taxon>Spermatophyta</taxon>
        <taxon>Magnoliopsida</taxon>
        <taxon>eudicotyledons</taxon>
        <taxon>Gunneridae</taxon>
        <taxon>Pentapetalae</taxon>
        <taxon>rosids</taxon>
        <taxon>malvids</taxon>
        <taxon>Brassicales</taxon>
        <taxon>Brassicaceae</taxon>
        <taxon>Brassiceae</taxon>
        <taxon>Brassica</taxon>
    </lineage>
</organism>
<reference evidence="3" key="1">
    <citation type="submission" date="2019-12" db="EMBL/GenBank/DDBJ databases">
        <title>Genome sequencing and annotation of Brassica cretica.</title>
        <authorList>
            <person name="Studholme D.J."/>
            <person name="Sarris P."/>
        </authorList>
    </citation>
    <scope>NUCLEOTIDE SEQUENCE</scope>
    <source>
        <strain evidence="3">PFS-109/04</strain>
        <tissue evidence="3">Leaf</tissue>
    </source>
</reference>
<evidence type="ECO:0000313" key="4">
    <source>
        <dbReference type="Proteomes" id="UP000712600"/>
    </source>
</evidence>
<accession>A0A8S9RIC1</accession>
<protein>
    <submittedName>
        <fullName evidence="3">Uncharacterized protein</fullName>
    </submittedName>
</protein>
<feature type="compositionally biased region" description="Basic and acidic residues" evidence="1">
    <location>
        <begin position="107"/>
        <end position="116"/>
    </location>
</feature>
<dbReference type="AlphaFoldDB" id="A0A8S9RIC1"/>
<feature type="compositionally biased region" description="Basic and acidic residues" evidence="1">
    <location>
        <begin position="219"/>
        <end position="234"/>
    </location>
</feature>
<keyword evidence="2" id="KW-0472">Membrane</keyword>
<proteinExistence type="predicted"/>
<evidence type="ECO:0000313" key="3">
    <source>
        <dbReference type="EMBL" id="KAF3572643.1"/>
    </source>
</evidence>
<evidence type="ECO:0000256" key="2">
    <source>
        <dbReference type="SAM" id="Phobius"/>
    </source>
</evidence>
<name>A0A8S9RIC1_BRACR</name>
<comment type="caution">
    <text evidence="3">The sequence shown here is derived from an EMBL/GenBank/DDBJ whole genome shotgun (WGS) entry which is preliminary data.</text>
</comment>
<feature type="transmembrane region" description="Helical" evidence="2">
    <location>
        <begin position="313"/>
        <end position="337"/>
    </location>
</feature>
<feature type="region of interest" description="Disordered" evidence="1">
    <location>
        <begin position="22"/>
        <end position="187"/>
    </location>
</feature>
<dbReference type="Proteomes" id="UP000712600">
    <property type="component" value="Unassembled WGS sequence"/>
</dbReference>
<feature type="compositionally biased region" description="Basic residues" evidence="1">
    <location>
        <begin position="157"/>
        <end position="166"/>
    </location>
</feature>
<evidence type="ECO:0000256" key="1">
    <source>
        <dbReference type="SAM" id="MobiDB-lite"/>
    </source>
</evidence>
<dbReference type="EMBL" id="QGKX02000095">
    <property type="protein sequence ID" value="KAF3572643.1"/>
    <property type="molecule type" value="Genomic_DNA"/>
</dbReference>
<feature type="compositionally biased region" description="Acidic residues" evidence="1">
    <location>
        <begin position="134"/>
        <end position="151"/>
    </location>
</feature>
<keyword evidence="2" id="KW-0812">Transmembrane</keyword>
<feature type="region of interest" description="Disordered" evidence="1">
    <location>
        <begin position="215"/>
        <end position="262"/>
    </location>
</feature>
<sequence>MSSTFGKKSEERDKVMSSLAKQVENLTARTRAVLPRRTTRVRGRRLDFATPSDRSGNAHGKTSGQTPDEITLAPTRKNLGDLPPIVEDKEEGEIGRIDVDSSSQSKPTDENADLHPRRTRSHAAQDDSRFDNPMTEEEEAIFWDEQEELAEEQTRNTRGKRRQRKMRPMERITTPSTPDRSKAGRWARGHSTVNCKVLGARLAAKMLAGELAKVSSVKDLVRDSDSPPRNDKAPQTENSFQGNQSGEKRGKRQDEKGNDNSRRRVNMIIGGLQYCSDTLKSLNPSISITLLLNSLILTEALQSLRHSMETNTFTVIGLSAAAILVAIAIIALCVWLYKIVIIRQAPIQPDNSA</sequence>
<feature type="compositionally biased region" description="Polar residues" evidence="1">
    <location>
        <begin position="52"/>
        <end position="68"/>
    </location>
</feature>
<gene>
    <name evidence="3" type="ORF">F2Q69_00060271</name>
</gene>
<feature type="compositionally biased region" description="Basic and acidic residues" evidence="1">
    <location>
        <begin position="246"/>
        <end position="262"/>
    </location>
</feature>
<keyword evidence="2" id="KW-1133">Transmembrane helix</keyword>